<keyword evidence="4" id="KW-1185">Reference proteome</keyword>
<proteinExistence type="predicted"/>
<dbReference type="STRING" id="709986.Deima_1319"/>
<dbReference type="RefSeq" id="WP_013556475.1">
    <property type="nucleotide sequence ID" value="NC_014958.1"/>
</dbReference>
<dbReference type="KEGG" id="dmr:Deima_1319"/>
<dbReference type="Proteomes" id="UP000008635">
    <property type="component" value="Chromosome"/>
</dbReference>
<feature type="modified residue" description="4-aspartylphosphate" evidence="1">
    <location>
        <position position="62"/>
    </location>
</feature>
<dbReference type="CDD" id="cd17557">
    <property type="entry name" value="REC_Rcp-like"/>
    <property type="match status" value="1"/>
</dbReference>
<sequence>MAPKPKRILLVDDNPNDLELALAAFQESDTPHDVRTATGGLAALELLRAAPAEERPHVVLLDLNMTHMDGLSVLDAIRSDPGLHDIPVVMLSTSRAQGDIQACYARGASAYVVKPMDFSRFTDAVKAIGGFWVDLNEAPPRLH</sequence>
<reference evidence="4" key="2">
    <citation type="submission" date="2011-01" db="EMBL/GenBank/DDBJ databases">
        <title>The complete genome of Deinococcus maricopensis DSM 21211.</title>
        <authorList>
            <consortium name="US DOE Joint Genome Institute (JGI-PGF)"/>
            <person name="Lucas S."/>
            <person name="Copeland A."/>
            <person name="Lapidus A."/>
            <person name="Goodwin L."/>
            <person name="Pitluck S."/>
            <person name="Kyrpides N."/>
            <person name="Mavromatis K."/>
            <person name="Pagani I."/>
            <person name="Ivanova N."/>
            <person name="Ovchinnikova G."/>
            <person name="Zeytun A."/>
            <person name="Detter J.C."/>
            <person name="Han C."/>
            <person name="Land M."/>
            <person name="Hauser L."/>
            <person name="Markowitz V."/>
            <person name="Cheng J.-F."/>
            <person name="Hugenholtz P."/>
            <person name="Woyke T."/>
            <person name="Wu D."/>
            <person name="Pukall R."/>
            <person name="Gehrich-Schroeter G."/>
            <person name="Brambilla E."/>
            <person name="Klenk H.-P."/>
            <person name="Eisen J.A."/>
        </authorList>
    </citation>
    <scope>NUCLEOTIDE SEQUENCE [LARGE SCALE GENOMIC DNA]</scope>
    <source>
        <strain evidence="4">DSM 21211 / LMG 22137 / NRRL B-23946 / LB-34</strain>
    </source>
</reference>
<evidence type="ECO:0000256" key="1">
    <source>
        <dbReference type="PROSITE-ProRule" id="PRU00169"/>
    </source>
</evidence>
<dbReference type="InterPro" id="IPR052893">
    <property type="entry name" value="TCS_response_regulator"/>
</dbReference>
<dbReference type="PANTHER" id="PTHR44520:SF2">
    <property type="entry name" value="RESPONSE REGULATOR RCP1"/>
    <property type="match status" value="1"/>
</dbReference>
<dbReference type="SMART" id="SM00448">
    <property type="entry name" value="REC"/>
    <property type="match status" value="1"/>
</dbReference>
<reference evidence="3 4" key="1">
    <citation type="journal article" date="2011" name="Stand. Genomic Sci.">
        <title>Complete genome sequence of Deinococcus maricopensis type strain (LB-34).</title>
        <authorList>
            <person name="Pukall R."/>
            <person name="Zeytun A."/>
            <person name="Lucas S."/>
            <person name="Lapidus A."/>
            <person name="Hammon N."/>
            <person name="Deshpande S."/>
            <person name="Nolan M."/>
            <person name="Cheng J.F."/>
            <person name="Pitluck S."/>
            <person name="Liolios K."/>
            <person name="Pagani I."/>
            <person name="Mikhailova N."/>
            <person name="Ivanova N."/>
            <person name="Mavromatis K."/>
            <person name="Pati A."/>
            <person name="Tapia R."/>
            <person name="Han C."/>
            <person name="Goodwin L."/>
            <person name="Chen A."/>
            <person name="Palaniappan K."/>
            <person name="Land M."/>
            <person name="Hauser L."/>
            <person name="Chang Y.J."/>
            <person name="Jeffries C.D."/>
            <person name="Brambilla E.M."/>
            <person name="Rohde M."/>
            <person name="Goker M."/>
            <person name="Detter J.C."/>
            <person name="Woyke T."/>
            <person name="Bristow J."/>
            <person name="Eisen J.A."/>
            <person name="Markowitz V."/>
            <person name="Hugenholtz P."/>
            <person name="Kyrpides N.C."/>
            <person name="Klenk H.P."/>
        </authorList>
    </citation>
    <scope>NUCLEOTIDE SEQUENCE [LARGE SCALE GENOMIC DNA]</scope>
    <source>
        <strain evidence="4">DSM 21211 / LMG 22137 / NRRL B-23946 / LB-34</strain>
    </source>
</reference>
<dbReference type="Pfam" id="PF00072">
    <property type="entry name" value="Response_reg"/>
    <property type="match status" value="1"/>
</dbReference>
<keyword evidence="1" id="KW-0597">Phosphoprotein</keyword>
<gene>
    <name evidence="3" type="ordered locus">Deima_1319</name>
</gene>
<protein>
    <submittedName>
        <fullName evidence="3">Response regulator receiver protein</fullName>
    </submittedName>
</protein>
<dbReference type="OrthoDB" id="9785718at2"/>
<dbReference type="PROSITE" id="PS50110">
    <property type="entry name" value="RESPONSE_REGULATORY"/>
    <property type="match status" value="1"/>
</dbReference>
<accession>E8U7D1</accession>
<dbReference type="InterPro" id="IPR001789">
    <property type="entry name" value="Sig_transdc_resp-reg_receiver"/>
</dbReference>
<name>E8U7D1_DEIML</name>
<evidence type="ECO:0000313" key="4">
    <source>
        <dbReference type="Proteomes" id="UP000008635"/>
    </source>
</evidence>
<dbReference type="HOGENOM" id="CLU_000445_69_17_0"/>
<dbReference type="GO" id="GO:0000160">
    <property type="term" value="P:phosphorelay signal transduction system"/>
    <property type="evidence" value="ECO:0007669"/>
    <property type="project" value="InterPro"/>
</dbReference>
<dbReference type="PANTHER" id="PTHR44520">
    <property type="entry name" value="RESPONSE REGULATOR RCP1-RELATED"/>
    <property type="match status" value="1"/>
</dbReference>
<evidence type="ECO:0000259" key="2">
    <source>
        <dbReference type="PROSITE" id="PS50110"/>
    </source>
</evidence>
<feature type="domain" description="Response regulatory" evidence="2">
    <location>
        <begin position="7"/>
        <end position="129"/>
    </location>
</feature>
<dbReference type="InterPro" id="IPR011006">
    <property type="entry name" value="CheY-like_superfamily"/>
</dbReference>
<dbReference type="SUPFAM" id="SSF52172">
    <property type="entry name" value="CheY-like"/>
    <property type="match status" value="1"/>
</dbReference>
<dbReference type="AlphaFoldDB" id="E8U7D1"/>
<organism evidence="3 4">
    <name type="scientific">Deinococcus maricopensis (strain DSM 21211 / LMG 22137 / NRRL B-23946 / LB-34)</name>
    <dbReference type="NCBI Taxonomy" id="709986"/>
    <lineage>
        <taxon>Bacteria</taxon>
        <taxon>Thermotogati</taxon>
        <taxon>Deinococcota</taxon>
        <taxon>Deinococci</taxon>
        <taxon>Deinococcales</taxon>
        <taxon>Deinococcaceae</taxon>
        <taxon>Deinococcus</taxon>
    </lineage>
</organism>
<dbReference type="EMBL" id="CP002454">
    <property type="protein sequence ID" value="ADV66970.1"/>
    <property type="molecule type" value="Genomic_DNA"/>
</dbReference>
<dbReference type="Gene3D" id="3.40.50.2300">
    <property type="match status" value="1"/>
</dbReference>
<dbReference type="eggNOG" id="COG0745">
    <property type="taxonomic scope" value="Bacteria"/>
</dbReference>
<evidence type="ECO:0000313" key="3">
    <source>
        <dbReference type="EMBL" id="ADV66970.1"/>
    </source>
</evidence>